<organism evidence="1 2">
    <name type="scientific">Aspergillus chevalieri</name>
    <name type="common">Eurotium chevalieri</name>
    <dbReference type="NCBI Taxonomy" id="182096"/>
    <lineage>
        <taxon>Eukaryota</taxon>
        <taxon>Fungi</taxon>
        <taxon>Dikarya</taxon>
        <taxon>Ascomycota</taxon>
        <taxon>Pezizomycotina</taxon>
        <taxon>Eurotiomycetes</taxon>
        <taxon>Eurotiomycetidae</taxon>
        <taxon>Eurotiales</taxon>
        <taxon>Aspergillaceae</taxon>
        <taxon>Aspergillus</taxon>
        <taxon>Aspergillus subgen. Aspergillus</taxon>
    </lineage>
</organism>
<proteinExistence type="predicted"/>
<evidence type="ECO:0000313" key="1">
    <source>
        <dbReference type="EMBL" id="BCR88053.1"/>
    </source>
</evidence>
<keyword evidence="2" id="KW-1185">Reference proteome</keyword>
<dbReference type="GeneID" id="66982412"/>
<dbReference type="RefSeq" id="XP_043136575.1">
    <property type="nucleotide sequence ID" value="XM_043278835.1"/>
</dbReference>
<reference evidence="1" key="1">
    <citation type="submission" date="2021-01" db="EMBL/GenBank/DDBJ databases">
        <authorList>
            <consortium name="Aspergillus chevalieri M1 genome sequencing consortium"/>
            <person name="Kazuki M."/>
            <person name="Futagami T."/>
        </authorList>
    </citation>
    <scope>NUCLEOTIDE SEQUENCE</scope>
    <source>
        <strain evidence="1">M1</strain>
    </source>
</reference>
<name>A0A7R7ZN03_ASPCH</name>
<evidence type="ECO:0000313" key="2">
    <source>
        <dbReference type="Proteomes" id="UP000637239"/>
    </source>
</evidence>
<dbReference type="AlphaFoldDB" id="A0A7R7ZN03"/>
<sequence length="61" mass="6835">MDVDVGVVVDVDVDMVVVVGVEYKEDKDEEYKESREEVNLLGEKSLDNGVYERVTGEGVEQ</sequence>
<accession>A0A7R7ZN03</accession>
<reference evidence="1" key="2">
    <citation type="submission" date="2021-02" db="EMBL/GenBank/DDBJ databases">
        <title>Aspergillus chevalieri M1 genome sequence.</title>
        <authorList>
            <person name="Kadooka C."/>
            <person name="Mori K."/>
            <person name="Futagami T."/>
        </authorList>
    </citation>
    <scope>NUCLEOTIDE SEQUENCE</scope>
    <source>
        <strain evidence="1">M1</strain>
    </source>
</reference>
<dbReference type="KEGG" id="ache:ACHE_40617A"/>
<gene>
    <name evidence="1" type="ORF">ACHE_40617A</name>
</gene>
<dbReference type="EMBL" id="AP024419">
    <property type="protein sequence ID" value="BCR88053.1"/>
    <property type="molecule type" value="Genomic_DNA"/>
</dbReference>
<protein>
    <submittedName>
        <fullName evidence="1">Uncharacterized protein</fullName>
    </submittedName>
</protein>
<dbReference type="Proteomes" id="UP000637239">
    <property type="component" value="Chromosome 4"/>
</dbReference>